<reference evidence="1 2" key="1">
    <citation type="journal article" date="2021" name="Hortic Res">
        <title>High-quality reference genome and annotation aids understanding of berry development for evergreen blueberry (Vaccinium darrowii).</title>
        <authorList>
            <person name="Yu J."/>
            <person name="Hulse-Kemp A.M."/>
            <person name="Babiker E."/>
            <person name="Staton M."/>
        </authorList>
    </citation>
    <scope>NUCLEOTIDE SEQUENCE [LARGE SCALE GENOMIC DNA]</scope>
    <source>
        <strain evidence="2">cv. NJ 8807/NJ 8810</strain>
        <tissue evidence="1">Young leaf</tissue>
    </source>
</reference>
<dbReference type="Proteomes" id="UP000828048">
    <property type="component" value="Chromosome 5"/>
</dbReference>
<protein>
    <submittedName>
        <fullName evidence="1">Uncharacterized protein</fullName>
    </submittedName>
</protein>
<proteinExistence type="predicted"/>
<comment type="caution">
    <text evidence="1">The sequence shown here is derived from an EMBL/GenBank/DDBJ whole genome shotgun (WGS) entry which is preliminary data.</text>
</comment>
<name>A0ACB7XY20_9ERIC</name>
<sequence length="70" mass="7893">MWAKLSLLGMHVEGKVLVGVKFLWHWPFLGCLRGCFVGPPYFQMTVKLILTYGIDATELPGIAGWLICRI</sequence>
<evidence type="ECO:0000313" key="2">
    <source>
        <dbReference type="Proteomes" id="UP000828048"/>
    </source>
</evidence>
<dbReference type="EMBL" id="CM037155">
    <property type="protein sequence ID" value="KAH7845868.1"/>
    <property type="molecule type" value="Genomic_DNA"/>
</dbReference>
<evidence type="ECO:0000313" key="1">
    <source>
        <dbReference type="EMBL" id="KAH7845868.1"/>
    </source>
</evidence>
<accession>A0ACB7XY20</accession>
<organism evidence="1 2">
    <name type="scientific">Vaccinium darrowii</name>
    <dbReference type="NCBI Taxonomy" id="229202"/>
    <lineage>
        <taxon>Eukaryota</taxon>
        <taxon>Viridiplantae</taxon>
        <taxon>Streptophyta</taxon>
        <taxon>Embryophyta</taxon>
        <taxon>Tracheophyta</taxon>
        <taxon>Spermatophyta</taxon>
        <taxon>Magnoliopsida</taxon>
        <taxon>eudicotyledons</taxon>
        <taxon>Gunneridae</taxon>
        <taxon>Pentapetalae</taxon>
        <taxon>asterids</taxon>
        <taxon>Ericales</taxon>
        <taxon>Ericaceae</taxon>
        <taxon>Vaccinioideae</taxon>
        <taxon>Vaccinieae</taxon>
        <taxon>Vaccinium</taxon>
    </lineage>
</organism>
<gene>
    <name evidence="1" type="ORF">Vadar_006863</name>
</gene>
<keyword evidence="2" id="KW-1185">Reference proteome</keyword>